<keyword evidence="2" id="KW-0812">Transmembrane</keyword>
<sequence>MAPPRRQSAASSRSVSLSDAETSSDASLSTSQSSISATSTTISSPVEESLSASLLPSESSTSILDEDIGKSSLNGTDTTDVPVPSEDGGEYGIAPISTDEPFSEVNRTFLAHDSYSGPVLNGTDVNDTNSTSTSEESFSGNAISKDTSTSSQLTTSIFSRIPAPSQASETPNRITNEGAPNSSNDDLLDTAPLLFASATTFTSAGTVYVQSIFPTSIETTLPNGDVVTTAKGFTTVVAVPTAQTNVNDDGSRIQDPSGPPGPIPVLNPSSESFFQRPAAATGVFVVVLLVIGSVIWMCLIIRRHRRQVAAAANEHKRPGYMYGSTGISPRDRRSHMSYDSRNWPERFDQHELPSSAQHLLQSLHALQYGHGLPLPVLPSLFQPTRIYVALAIIIPLGLELINRYSTRRLA</sequence>
<dbReference type="OrthoDB" id="3270714at2759"/>
<feature type="compositionally biased region" description="Low complexity" evidence="1">
    <location>
        <begin position="121"/>
        <end position="141"/>
    </location>
</feature>
<dbReference type="EMBL" id="KN824277">
    <property type="protein sequence ID" value="KIM34497.1"/>
    <property type="molecule type" value="Genomic_DNA"/>
</dbReference>
<feature type="transmembrane region" description="Helical" evidence="2">
    <location>
        <begin position="278"/>
        <end position="301"/>
    </location>
</feature>
<feature type="compositionally biased region" description="Low complexity" evidence="1">
    <location>
        <begin position="1"/>
        <end position="62"/>
    </location>
</feature>
<reference evidence="4" key="2">
    <citation type="submission" date="2015-01" db="EMBL/GenBank/DDBJ databases">
        <title>Evolutionary Origins and Diversification of the Mycorrhizal Mutualists.</title>
        <authorList>
            <consortium name="DOE Joint Genome Institute"/>
            <consortium name="Mycorrhizal Genomics Consortium"/>
            <person name="Kohler A."/>
            <person name="Kuo A."/>
            <person name="Nagy L.G."/>
            <person name="Floudas D."/>
            <person name="Copeland A."/>
            <person name="Barry K.W."/>
            <person name="Cichocki N."/>
            <person name="Veneault-Fourrey C."/>
            <person name="LaButti K."/>
            <person name="Lindquist E.A."/>
            <person name="Lipzen A."/>
            <person name="Lundell T."/>
            <person name="Morin E."/>
            <person name="Murat C."/>
            <person name="Riley R."/>
            <person name="Ohm R."/>
            <person name="Sun H."/>
            <person name="Tunlid A."/>
            <person name="Henrissat B."/>
            <person name="Grigoriev I.V."/>
            <person name="Hibbett D.S."/>
            <person name="Martin F."/>
        </authorList>
    </citation>
    <scope>NUCLEOTIDE SEQUENCE [LARGE SCALE GENOMIC DNA]</scope>
    <source>
        <strain evidence="4">MAFF 305830</strain>
    </source>
</reference>
<keyword evidence="2" id="KW-1133">Transmembrane helix</keyword>
<feature type="compositionally biased region" description="Polar residues" evidence="1">
    <location>
        <begin position="165"/>
        <end position="185"/>
    </location>
</feature>
<proteinExistence type="predicted"/>
<organism evidence="3 4">
    <name type="scientific">Serendipita vermifera MAFF 305830</name>
    <dbReference type="NCBI Taxonomy" id="933852"/>
    <lineage>
        <taxon>Eukaryota</taxon>
        <taxon>Fungi</taxon>
        <taxon>Dikarya</taxon>
        <taxon>Basidiomycota</taxon>
        <taxon>Agaricomycotina</taxon>
        <taxon>Agaricomycetes</taxon>
        <taxon>Sebacinales</taxon>
        <taxon>Serendipitaceae</taxon>
        <taxon>Serendipita</taxon>
    </lineage>
</organism>
<accession>A0A0C2Y068</accession>
<evidence type="ECO:0000313" key="4">
    <source>
        <dbReference type="Proteomes" id="UP000054097"/>
    </source>
</evidence>
<feature type="region of interest" description="Disordered" evidence="1">
    <location>
        <begin position="114"/>
        <end position="185"/>
    </location>
</feature>
<keyword evidence="4" id="KW-1185">Reference proteome</keyword>
<feature type="region of interest" description="Disordered" evidence="1">
    <location>
        <begin position="1"/>
        <end position="99"/>
    </location>
</feature>
<reference evidence="3 4" key="1">
    <citation type="submission" date="2014-04" db="EMBL/GenBank/DDBJ databases">
        <authorList>
            <consortium name="DOE Joint Genome Institute"/>
            <person name="Kuo A."/>
            <person name="Zuccaro A."/>
            <person name="Kohler A."/>
            <person name="Nagy L.G."/>
            <person name="Floudas D."/>
            <person name="Copeland A."/>
            <person name="Barry K.W."/>
            <person name="Cichocki N."/>
            <person name="Veneault-Fourrey C."/>
            <person name="LaButti K."/>
            <person name="Lindquist E.A."/>
            <person name="Lipzen A."/>
            <person name="Lundell T."/>
            <person name="Morin E."/>
            <person name="Murat C."/>
            <person name="Sun H."/>
            <person name="Tunlid A."/>
            <person name="Henrissat B."/>
            <person name="Grigoriev I.V."/>
            <person name="Hibbett D.S."/>
            <person name="Martin F."/>
            <person name="Nordberg H.P."/>
            <person name="Cantor M.N."/>
            <person name="Hua S.X."/>
        </authorList>
    </citation>
    <scope>NUCLEOTIDE SEQUENCE [LARGE SCALE GENOMIC DNA]</scope>
    <source>
        <strain evidence="3 4">MAFF 305830</strain>
    </source>
</reference>
<name>A0A0C2Y068_SERVB</name>
<dbReference type="Proteomes" id="UP000054097">
    <property type="component" value="Unassembled WGS sequence"/>
</dbReference>
<keyword evidence="2" id="KW-0472">Membrane</keyword>
<protein>
    <submittedName>
        <fullName evidence="3">Uncharacterized protein</fullName>
    </submittedName>
</protein>
<evidence type="ECO:0000256" key="2">
    <source>
        <dbReference type="SAM" id="Phobius"/>
    </source>
</evidence>
<gene>
    <name evidence="3" type="ORF">M408DRAFT_96914</name>
</gene>
<evidence type="ECO:0000256" key="1">
    <source>
        <dbReference type="SAM" id="MobiDB-lite"/>
    </source>
</evidence>
<dbReference type="AlphaFoldDB" id="A0A0C2Y068"/>
<dbReference type="HOGENOM" id="CLU_671142_0_0_1"/>
<evidence type="ECO:0000313" key="3">
    <source>
        <dbReference type="EMBL" id="KIM34497.1"/>
    </source>
</evidence>
<feature type="compositionally biased region" description="Polar residues" evidence="1">
    <location>
        <begin position="142"/>
        <end position="158"/>
    </location>
</feature>